<dbReference type="NCBIfam" id="NF007673">
    <property type="entry name" value="PRK10348.1"/>
    <property type="match status" value="1"/>
</dbReference>
<dbReference type="Gene3D" id="3.10.290.10">
    <property type="entry name" value="RNA-binding S4 domain"/>
    <property type="match status" value="1"/>
</dbReference>
<dbReference type="InterPro" id="IPR036986">
    <property type="entry name" value="S4_RNA-bd_sf"/>
</dbReference>
<dbReference type="SUPFAM" id="SSF55174">
    <property type="entry name" value="Alpha-L RNA-binding motif"/>
    <property type="match status" value="1"/>
</dbReference>
<dbReference type="EMBL" id="BMIT01000017">
    <property type="protein sequence ID" value="GGF07319.1"/>
    <property type="molecule type" value="Genomic_DNA"/>
</dbReference>
<protein>
    <recommendedName>
        <fullName evidence="4">Heat shock protein 15</fullName>
    </recommendedName>
</protein>
<sequence length="138" mass="15957">MFKQFDINNICVKYMSVRLDKYLWACRFYKTRSLSRSVVASGKVKYNGQACKPSKIVELGAVIRVPAGFDYKEVVVKSISDQRGKAEVAQTLYEETPESIEQRLKDQEARKLSAFHSPRPDQKPSKKQRRELIKLKVQ</sequence>
<dbReference type="RefSeq" id="WP_188730682.1">
    <property type="nucleotide sequence ID" value="NZ_BMIT01000017.1"/>
</dbReference>
<comment type="caution">
    <text evidence="7">The sequence shown here is derived from an EMBL/GenBank/DDBJ whole genome shotgun (WGS) entry which is preliminary data.</text>
</comment>
<evidence type="ECO:0000313" key="8">
    <source>
        <dbReference type="Proteomes" id="UP000638462"/>
    </source>
</evidence>
<dbReference type="PIRSF" id="PIRSF016821">
    <property type="entry name" value="HSP15"/>
    <property type="match status" value="1"/>
</dbReference>
<comment type="similarity">
    <text evidence="1 4">Belongs to the HSP15 family.</text>
</comment>
<feature type="compositionally biased region" description="Basic and acidic residues" evidence="5">
    <location>
        <begin position="118"/>
        <end position="138"/>
    </location>
</feature>
<keyword evidence="2 4" id="KW-0694">RNA-binding</keyword>
<name>A0ABQ1U304_9GAMM</name>
<evidence type="ECO:0000313" key="7">
    <source>
        <dbReference type="EMBL" id="GGF07319.1"/>
    </source>
</evidence>
<dbReference type="PROSITE" id="PS50889">
    <property type="entry name" value="S4"/>
    <property type="match status" value="1"/>
</dbReference>
<evidence type="ECO:0000256" key="3">
    <source>
        <dbReference type="ARBA" id="ARBA00023125"/>
    </source>
</evidence>
<evidence type="ECO:0000256" key="2">
    <source>
        <dbReference type="ARBA" id="ARBA00022884"/>
    </source>
</evidence>
<dbReference type="CDD" id="cd00165">
    <property type="entry name" value="S4"/>
    <property type="match status" value="1"/>
</dbReference>
<reference evidence="8" key="1">
    <citation type="journal article" date="2019" name="Int. J. Syst. Evol. Microbiol.">
        <title>The Global Catalogue of Microorganisms (GCM) 10K type strain sequencing project: providing services to taxonomists for standard genome sequencing and annotation.</title>
        <authorList>
            <consortium name="The Broad Institute Genomics Platform"/>
            <consortium name="The Broad Institute Genome Sequencing Center for Infectious Disease"/>
            <person name="Wu L."/>
            <person name="Ma J."/>
        </authorList>
    </citation>
    <scope>NUCLEOTIDE SEQUENCE [LARGE SCALE GENOMIC DNA]</scope>
    <source>
        <strain evidence="8">CGMCC 1.15394</strain>
    </source>
</reference>
<feature type="region of interest" description="Disordered" evidence="5">
    <location>
        <begin position="113"/>
        <end position="138"/>
    </location>
</feature>
<organism evidence="7 8">
    <name type="scientific">Pseudoalteromonas gelatinilytica</name>
    <dbReference type="NCBI Taxonomy" id="1703256"/>
    <lineage>
        <taxon>Bacteria</taxon>
        <taxon>Pseudomonadati</taxon>
        <taxon>Pseudomonadota</taxon>
        <taxon>Gammaproteobacteria</taxon>
        <taxon>Alteromonadales</taxon>
        <taxon>Pseudoalteromonadaceae</taxon>
        <taxon>Pseudoalteromonas</taxon>
    </lineage>
</organism>
<accession>A0ABQ1U304</accession>
<dbReference type="SMART" id="SM00363">
    <property type="entry name" value="S4"/>
    <property type="match status" value="1"/>
</dbReference>
<evidence type="ECO:0000256" key="1">
    <source>
        <dbReference type="ARBA" id="ARBA00008396"/>
    </source>
</evidence>
<dbReference type="InterPro" id="IPR002942">
    <property type="entry name" value="S4_RNA-bd"/>
</dbReference>
<feature type="domain" description="RNA-binding S4" evidence="6">
    <location>
        <begin position="17"/>
        <end position="80"/>
    </location>
</feature>
<dbReference type="Pfam" id="PF01479">
    <property type="entry name" value="S4"/>
    <property type="match status" value="1"/>
</dbReference>
<gene>
    <name evidence="7" type="ORF">GCM10008027_35300</name>
</gene>
<keyword evidence="3 4" id="KW-0238">DNA-binding</keyword>
<keyword evidence="8" id="KW-1185">Reference proteome</keyword>
<dbReference type="Proteomes" id="UP000638462">
    <property type="component" value="Unassembled WGS sequence"/>
</dbReference>
<keyword evidence="7" id="KW-0346">Stress response</keyword>
<evidence type="ECO:0000256" key="4">
    <source>
        <dbReference type="PIRNR" id="PIRNR016821"/>
    </source>
</evidence>
<evidence type="ECO:0000256" key="5">
    <source>
        <dbReference type="SAM" id="MobiDB-lite"/>
    </source>
</evidence>
<dbReference type="InterPro" id="IPR025708">
    <property type="entry name" value="HSP15"/>
</dbReference>
<proteinExistence type="inferred from homology"/>
<evidence type="ECO:0000259" key="6">
    <source>
        <dbReference type="SMART" id="SM00363"/>
    </source>
</evidence>